<feature type="non-terminal residue" evidence="5">
    <location>
        <position position="1"/>
    </location>
</feature>
<feature type="domain" description="VWFA" evidence="4">
    <location>
        <begin position="3008"/>
        <end position="3221"/>
    </location>
</feature>
<reference evidence="5 6" key="1">
    <citation type="journal article" date="2015" name="Nature">
        <title>rRNA introns, odd ribosomes, and small enigmatic genomes across a large radiation of phyla.</title>
        <authorList>
            <person name="Brown C.T."/>
            <person name="Hug L.A."/>
            <person name="Thomas B.C."/>
            <person name="Sharon I."/>
            <person name="Castelle C.J."/>
            <person name="Singh A."/>
            <person name="Wilkins M.J."/>
            <person name="Williams K.H."/>
            <person name="Banfield J.F."/>
        </authorList>
    </citation>
    <scope>NUCLEOTIDE SEQUENCE [LARGE SCALE GENOMIC DNA]</scope>
</reference>
<evidence type="ECO:0000259" key="4">
    <source>
        <dbReference type="PROSITE" id="PS50234"/>
    </source>
</evidence>
<evidence type="ECO:0000313" key="6">
    <source>
        <dbReference type="Proteomes" id="UP000033882"/>
    </source>
</evidence>
<dbReference type="Gene3D" id="3.40.50.410">
    <property type="entry name" value="von Willebrand factor, type A domain"/>
    <property type="match status" value="1"/>
</dbReference>
<dbReference type="PROSITE" id="PS00018">
    <property type="entry name" value="EF_HAND_1"/>
    <property type="match status" value="1"/>
</dbReference>
<dbReference type="Proteomes" id="UP000033882">
    <property type="component" value="Unassembled WGS sequence"/>
</dbReference>
<dbReference type="PROSITE" id="PS50234">
    <property type="entry name" value="VWFA"/>
    <property type="match status" value="1"/>
</dbReference>
<keyword evidence="2" id="KW-0677">Repeat</keyword>
<dbReference type="InterPro" id="IPR013783">
    <property type="entry name" value="Ig-like_fold"/>
</dbReference>
<dbReference type="NCBIfam" id="TIGR02232">
    <property type="entry name" value="myxo_disulf_rpt"/>
    <property type="match status" value="2"/>
</dbReference>
<dbReference type="InterPro" id="IPR011936">
    <property type="entry name" value="Myxo_disulph_rpt"/>
</dbReference>
<evidence type="ECO:0000256" key="2">
    <source>
        <dbReference type="ARBA" id="ARBA00022737"/>
    </source>
</evidence>
<evidence type="ECO:0000256" key="1">
    <source>
        <dbReference type="ARBA" id="ARBA00022729"/>
    </source>
</evidence>
<protein>
    <submittedName>
        <fullName evidence="5">Cysteine-rich repeat protein</fullName>
    </submittedName>
</protein>
<dbReference type="SUPFAM" id="SSF53300">
    <property type="entry name" value="vWA-like"/>
    <property type="match status" value="1"/>
</dbReference>
<dbReference type="InterPro" id="IPR014756">
    <property type="entry name" value="Ig_E-set"/>
</dbReference>
<gene>
    <name evidence="5" type="ORF">UY19_C0003G0001</name>
</gene>
<dbReference type="CDD" id="cd00198">
    <property type="entry name" value="vWFA"/>
    <property type="match status" value="1"/>
</dbReference>
<keyword evidence="1" id="KW-0732">Signal</keyword>
<sequence length="3302" mass="346971">AVGGGRIGDDDGGCASCLGDGHINTKRYFALSSWNETCAPLVRNFAPQFVFTQAVARSSVSGADGKPLGIIIKESGSPTPVDGTWRVSGKTATFVPSNACPGQASEHCFSATTAYSVEFKQTVLKSTNGRSFTCGGAFFPCVLSFTTGSVVDTRAPTIVMTNPSALGASGDMGDIFPLQSRVQDETGASLAEFFVDDAKQSIFAITLGVGERPVSDRFFETDATEWNTNGYPAGLRQIWATGADCAGHIGTSPKVPFALRALTCSNGNQDGDETGIDCGGSCLACPGQPCTKHSDCAAGLVCKANVCVASPRIDRVTPGDGKSGNLVTITGIGFGSSPGTVAFLGAPPPAEDDVSVPPYAGCAGTWSDKQIIIRLEDAMKSGPIQVSAADATKFDRTDDDYGPRISDFQMNDTVRPGLCSITPPAGKGGMTAVLFGNGFGASRGTSGTVYYGNTLAASYGLWSETSASTIVPLLDSQTHAVQMFVGDNACAGTTTACRTDADCGNGTCVKARQGSNTVSFASTSDSDRSIPVITSIESGWKICNDITTDATKKLKHCNADADCPGGACVAAPNWGPVGQYLTIYGSKFGTSGFARFRLKADRKEAIGDTAFPEACGQGIWKDDSVVVKVPKQFLGSGSIVAGSYEVTVERSGIESAPKDFVVVDELPGPGICRVNPSAGPIGSNIGIFGEHFVGASGRVVFYDQKESPMIEPPLETSLRTVVPQGAATGPLFVERTAPGVFRSNSVNFAVGNCKDNASICGIGEQCCANGSCSVECARPVDAHYAYLFSTGPIPKAPRVVVACVKNGTISPSPWNGWSKQGTVCVDAVITAEFGPTDIEIDMQSVRDHLKIEKCVASGADPCKTVTPVEGGSVNGRGELTFTWDFSNSATNFDPDTTYSVTLGKGVRSKSSIVGGVETGLVEMGAPFSWQFKTSSGTCAIGALAVSPGEATITEMNGTKDYLALPVAKDDQCIVLSCSGHSVAWASDDSNKAEIIGRADSSNQCENTAKGLRETLGTPVKISAVMTDVAGRPSDDALLEVDFVDPGIASRWPDCDQACVNAEIGAAFNTLMDRSTISEATVHFEKCNDADCLSGSKLDARVVYPIPGAPFEMEVNPKDGLERNGYYRVTVDAGVVSMSGIAMKQKAFWIFRVKNSGELCEIQNVHVNPKETTLLRVGARQDFVARALSKPDECSVNGQRLKTETLVWLPWQTADKAPDKARAQTIGFMLGSEGAAPGEIKKFPMSRLPAECSSSCLNLGSVVRRGESVCGNGIKENGEDCDDRNVSNGDGCSSRCLFEPSLKCGKYCEGTNTACVDNTSCPDGVSCTERTESCCGDGTVQPFEACDPAKPGTLRCSDVCLNLGTNQELCGNGYKESGESCDSEQGCTTQCLHSGSIPRPASGAVCGNGTKENGEECDGGFGCGEFCLNSGTPICAGKVCLDDGVNTGVACVNETQCQAGEECYYPVSACCGNGGVPEAGEDCDDGNARDNDGCSARCLKEGSSVYYSSPSFCGDGTLGQGEECEAPSVGNVGPYGAIEISDSAPQEVDDKTGKAVATVGATVQGKKGTAEVALQCSCERDDACGNAVLYGCGKAKCCYDRPAINTLSPADGVSNRCRNVAISASFSRPMDAASFDQSVDANKDGKIDASEFKPNAYLEILKEDKTHYASQSEECPAGTNYAFELPLEGNWLARALQKIGRMIRSFGARDAEAGAINGCFVALTFKAQGNNTAFIYKDALAKNSWYSLTIIGDSNAGDGIREGVLSADSVGLAEAKRTTIFKTGETLCSLGTVQVADNGKKEYAEFEDPSPYLFTKSGERHGFIASALAKEDPTQPIVPTTGYSWTWSWSSTVRDDDAEQNIVTTEPSDTAENAATSVADVVAGTKKKNVAKYNLASKSGEETVIATATITTENPPKEILGLALVRAELCENPSVSASPFSDDNTNPSTGSGNKMNFSFFYCRDSGDAGNTNDDLNDVEIQVVPRPLSGILKEFLVKINDTKDAIGIRVAENPKYLTPSEWYAQQGFRGSPTPVVADGYSAVQDGATWYIAAPNQSVSGDGKPVIYSNIYIVSYNQNASTSSKEIFARILTTWRFNANLTDLQICRNDDVPTAGYYKSNSDDAWYVSCSSDQDCAVQKCVNKKCSVTGIECKDDLECIGNGTDGFTCDADKSKLQRDFKRVFDAVRVQDTLFRYGVNHGRCSITQTQTCVTNSSCPGGEECLPSVPSLETGSFVRSMSVSVWPSWGAILGNALGQSLPNDPINAFRSCSLAGFDPNTCYNQTKNQFSCSKDSFIYGFKSLAGDQYEWHANLEYEKAGWKSEVKKYDDPNASISLQYPTNTVVTEPVSGFTVGGDFCRGNAPVGDSNVCGDQVKGESETCEVGDVSTAACKVCYSSDAEKTGLSCNVDNDCKNQNICETPSGQTVGKCKQTGGFCDDQSDCINTGWACHDGQKNVACLESGTNACKEYQKADESSSACVPQRCGNGIVDNGETCDAGSRNGAYGVACSKTCQLGGRDTFYCGDGYLAGGEQCDCGMVANFSALTDSGSTSWAKINSCGTSNGQYWLDSTKNCSFDCKKPGPSCGDGIVNGGEECDPASTNAGEKEQKGIGTCSAGTKLCNVDVDCPSGETCGNKCAVSKICTVGERNLLGSQCSNNSGCYNSTNKFCAKGDTDKLQTICAGDLSCGTNGSCVAAERFCTRGDAAKIGNYCTQGLDCGTGGVCSPATCSVQEYQLKKSSKCKNICEWDTPSACVEEIQRCGDGITNGNEDCDDGDTDNTDECTTECKVNVCGDGYTYRGVESCDAGGNNGKPCDAPYAGLCNFCTVDCQYKTKTGDYCGDGKKTRPEKCDWSLATWLGCLKVTGTVSERDDTRTCSVENEVGAVTGAACAAGFTCRKLGVCGGGANIGKPCTLDSVLTSPNSNIFSCGTGFECVKPHCSPTCDAMCPFNFELATLAVTSPVANSRPATSIKLYSVDKGTPDSAILHFPACSAAQSLVADVDMNSVEKPDVDVVFVTDLSGSMKNALGSGTRLSVTKDALKTTVHALFEAYAISGAKMRIGLASYRSSTPPETRNPQVDSFLVDKDSEAALNAVIDSYSIVNQFDGTPTKEGIEKGIEAIDGVLDKAPVRFVVLMSDGAPAGGITEVQQVQALMQAKTDVRFFSAAVGAGDLATSYMAHMSSDECANTNWTLADECRPREGIEYAFDASTADGTKTMYQGITNTILGAVVSFTTAVGSQVTVSDPIPLKSGVNQAIAFPSAFSCDSDPAVPEIQSKSQSAPIQLNFTGTGQVELSKIKFTYCPARP</sequence>
<dbReference type="InterPro" id="IPR002035">
    <property type="entry name" value="VWF_A"/>
</dbReference>
<dbReference type="SMART" id="SM00327">
    <property type="entry name" value="VWA"/>
    <property type="match status" value="1"/>
</dbReference>
<dbReference type="CDD" id="cd00102">
    <property type="entry name" value="IPT"/>
    <property type="match status" value="1"/>
</dbReference>
<organism evidence="5 6">
    <name type="scientific">Candidatus Wolfebacteria bacterium GW2011_GWA2_47_9b</name>
    <dbReference type="NCBI Taxonomy" id="1619005"/>
    <lineage>
        <taxon>Bacteria</taxon>
        <taxon>Candidatus Wolfeibacteriota</taxon>
    </lineage>
</organism>
<accession>A0A0G1U884</accession>
<keyword evidence="3" id="KW-1015">Disulfide bond</keyword>
<name>A0A0G1U884_9BACT</name>
<dbReference type="Gene3D" id="2.60.40.10">
    <property type="entry name" value="Immunoglobulins"/>
    <property type="match status" value="4"/>
</dbReference>
<dbReference type="PATRIC" id="fig|1619005.3.peg.164"/>
<dbReference type="Pfam" id="PF00092">
    <property type="entry name" value="VWA"/>
    <property type="match status" value="1"/>
</dbReference>
<evidence type="ECO:0000313" key="5">
    <source>
        <dbReference type="EMBL" id="KKU90346.1"/>
    </source>
</evidence>
<comment type="caution">
    <text evidence="5">The sequence shown here is derived from an EMBL/GenBank/DDBJ whole genome shotgun (WGS) entry which is preliminary data.</text>
</comment>
<dbReference type="SUPFAM" id="SSF81296">
    <property type="entry name" value="E set domains"/>
    <property type="match status" value="1"/>
</dbReference>
<proteinExistence type="predicted"/>
<dbReference type="InterPro" id="IPR036465">
    <property type="entry name" value="vWFA_dom_sf"/>
</dbReference>
<evidence type="ECO:0000256" key="3">
    <source>
        <dbReference type="ARBA" id="ARBA00023157"/>
    </source>
</evidence>
<dbReference type="InterPro" id="IPR018247">
    <property type="entry name" value="EF_Hand_1_Ca_BS"/>
</dbReference>
<dbReference type="EMBL" id="LCPB01000003">
    <property type="protein sequence ID" value="KKU90346.1"/>
    <property type="molecule type" value="Genomic_DNA"/>
</dbReference>